<dbReference type="PROSITE" id="PS51846">
    <property type="entry name" value="CNNM"/>
    <property type="match status" value="1"/>
</dbReference>
<dbReference type="Proteomes" id="UP000033423">
    <property type="component" value="Unassembled WGS sequence"/>
</dbReference>
<dbReference type="GO" id="GO:0016020">
    <property type="term" value="C:membrane"/>
    <property type="evidence" value="ECO:0007669"/>
    <property type="project" value="UniProtKB-UniRule"/>
</dbReference>
<dbReference type="AlphaFoldDB" id="A0A0F3GHY3"/>
<feature type="non-terminal residue" evidence="3">
    <location>
        <position position="55"/>
    </location>
</feature>
<sequence>MIYLIIVLLLSLSALFAALTNGLLGLSSTELERKMKLGDRDAGRIYAVRKRGNLL</sequence>
<protein>
    <submittedName>
        <fullName evidence="3">Membrane or secreted protein containing DUF21</fullName>
    </submittedName>
</protein>
<feature type="domain" description="CNNM transmembrane" evidence="2">
    <location>
        <begin position="1"/>
        <end position="55"/>
    </location>
</feature>
<keyword evidence="4" id="KW-1185">Reference proteome</keyword>
<keyword evidence="1" id="KW-0812">Transmembrane</keyword>
<evidence type="ECO:0000313" key="3">
    <source>
        <dbReference type="EMBL" id="KJU81437.1"/>
    </source>
</evidence>
<evidence type="ECO:0000259" key="2">
    <source>
        <dbReference type="PROSITE" id="PS51846"/>
    </source>
</evidence>
<dbReference type="EMBL" id="LACI01002696">
    <property type="protein sequence ID" value="KJU81437.1"/>
    <property type="molecule type" value="Genomic_DNA"/>
</dbReference>
<organism evidence="3 4">
    <name type="scientific">Candidatus Magnetobacterium bavaricum</name>
    <dbReference type="NCBI Taxonomy" id="29290"/>
    <lineage>
        <taxon>Bacteria</taxon>
        <taxon>Pseudomonadati</taxon>
        <taxon>Nitrospirota</taxon>
        <taxon>Thermodesulfovibrionia</taxon>
        <taxon>Thermodesulfovibrionales</taxon>
        <taxon>Candidatus Magnetobacteriaceae</taxon>
        <taxon>Candidatus Magnetobacterium</taxon>
    </lineage>
</organism>
<proteinExistence type="predicted"/>
<keyword evidence="1" id="KW-1133">Transmembrane helix</keyword>
<gene>
    <name evidence="3" type="ORF">MBAV_006370</name>
</gene>
<dbReference type="InterPro" id="IPR002550">
    <property type="entry name" value="CNNM"/>
</dbReference>
<evidence type="ECO:0000313" key="4">
    <source>
        <dbReference type="Proteomes" id="UP000033423"/>
    </source>
</evidence>
<name>A0A0F3GHY3_9BACT</name>
<keyword evidence="1" id="KW-0472">Membrane</keyword>
<reference evidence="3 4" key="1">
    <citation type="submission" date="2015-02" db="EMBL/GenBank/DDBJ databases">
        <title>Single-cell genomics of uncultivated deep-branching MTB reveals a conserved set of magnetosome genes.</title>
        <authorList>
            <person name="Kolinko S."/>
            <person name="Richter M."/>
            <person name="Glockner F.O."/>
            <person name="Brachmann A."/>
            <person name="Schuler D."/>
        </authorList>
    </citation>
    <scope>NUCLEOTIDE SEQUENCE [LARGE SCALE GENOMIC DNA]</scope>
    <source>
        <strain evidence="3">TM-1</strain>
    </source>
</reference>
<accession>A0A0F3GHY3</accession>
<evidence type="ECO:0000256" key="1">
    <source>
        <dbReference type="PROSITE-ProRule" id="PRU01193"/>
    </source>
</evidence>
<comment type="caution">
    <text evidence="3">The sequence shown here is derived from an EMBL/GenBank/DDBJ whole genome shotgun (WGS) entry which is preliminary data.</text>
</comment>